<dbReference type="InterPro" id="IPR050659">
    <property type="entry name" value="Peptidase_M24B"/>
</dbReference>
<reference evidence="3" key="1">
    <citation type="journal article" date="2020" name="mSystems">
        <title>Genome- and Community-Level Interaction Insights into Carbon Utilization and Element Cycling Functions of Hydrothermarchaeota in Hydrothermal Sediment.</title>
        <authorList>
            <person name="Zhou Z."/>
            <person name="Liu Y."/>
            <person name="Xu W."/>
            <person name="Pan J."/>
            <person name="Luo Z.H."/>
            <person name="Li M."/>
        </authorList>
    </citation>
    <scope>NUCLEOTIDE SEQUENCE [LARGE SCALE GENOMIC DNA]</scope>
    <source>
        <strain evidence="3">HyVt-483</strain>
    </source>
</reference>
<dbReference type="SUPFAM" id="SSF55920">
    <property type="entry name" value="Creatinase/aminopeptidase"/>
    <property type="match status" value="1"/>
</dbReference>
<dbReference type="Gene3D" id="3.40.350.10">
    <property type="entry name" value="Creatinase/prolidase N-terminal domain"/>
    <property type="match status" value="1"/>
</dbReference>
<comment type="caution">
    <text evidence="3">The sequence shown here is derived from an EMBL/GenBank/DDBJ whole genome shotgun (WGS) entry which is preliminary data.</text>
</comment>
<dbReference type="PANTHER" id="PTHR46112">
    <property type="entry name" value="AMINOPEPTIDASE"/>
    <property type="match status" value="1"/>
</dbReference>
<name>A0A7C3GU66_9BACT</name>
<feature type="domain" description="Creatinase N-terminal" evidence="2">
    <location>
        <begin position="8"/>
        <end position="139"/>
    </location>
</feature>
<dbReference type="SUPFAM" id="SSF53092">
    <property type="entry name" value="Creatinase/prolidase N-terminal domain"/>
    <property type="match status" value="1"/>
</dbReference>
<sequence length="359" mass="40946">MPVSFPERLKRLRSWLRRKGGGGFLVSSPENRRYLSGFKAQDVSLKETAGLLLVTPAEAFILTDPRYQEEARELPDFEALIYRRSLIQTLAALIRRLGLRQLFYEENFISCGRMEALRRALPEVRFRGVSGVIERWREIKSPEEILLIREAEARARKILRIVEQEIRPGISEKKMAWRILELCHHLGDGPSFPPIVAGGPNAARPHAEPTDRLLREGEAVIVDLGVRYKGYCSDLTRTFFLGRVPERLREALHLVRKAREEARPFLKPGLPIAQADRRVRGFFQQAGVLPHYLHALGHGVGLEVHEAPSVSYRSRRTFRAGQVITLEPGLYFRDLGGVREEEMVYLLNPGEPLPPLPED</sequence>
<dbReference type="Gene3D" id="3.90.230.10">
    <property type="entry name" value="Creatinase/methionine aminopeptidase superfamily"/>
    <property type="match status" value="1"/>
</dbReference>
<dbReference type="Pfam" id="PF01321">
    <property type="entry name" value="Creatinase_N"/>
    <property type="match status" value="1"/>
</dbReference>
<dbReference type="EMBL" id="DRMH01000071">
    <property type="protein sequence ID" value="HFC97863.1"/>
    <property type="molecule type" value="Genomic_DNA"/>
</dbReference>
<feature type="domain" description="Peptidase M24" evidence="1">
    <location>
        <begin position="148"/>
        <end position="345"/>
    </location>
</feature>
<evidence type="ECO:0000313" key="3">
    <source>
        <dbReference type="EMBL" id="HFC97863.1"/>
    </source>
</evidence>
<dbReference type="Pfam" id="PF00557">
    <property type="entry name" value="Peptidase_M24"/>
    <property type="match status" value="1"/>
</dbReference>
<dbReference type="Proteomes" id="UP000886043">
    <property type="component" value="Unassembled WGS sequence"/>
</dbReference>
<dbReference type="InterPro" id="IPR000994">
    <property type="entry name" value="Pept_M24"/>
</dbReference>
<dbReference type="AlphaFoldDB" id="A0A7C3GU66"/>
<keyword evidence="3" id="KW-0031">Aminopeptidase</keyword>
<dbReference type="GO" id="GO:0004177">
    <property type="term" value="F:aminopeptidase activity"/>
    <property type="evidence" value="ECO:0007669"/>
    <property type="project" value="UniProtKB-KW"/>
</dbReference>
<accession>A0A7C3GU66</accession>
<proteinExistence type="predicted"/>
<dbReference type="PANTHER" id="PTHR46112:SF3">
    <property type="entry name" value="AMINOPEPTIDASE YPDF"/>
    <property type="match status" value="1"/>
</dbReference>
<keyword evidence="3" id="KW-0378">Hydrolase</keyword>
<gene>
    <name evidence="3" type="ORF">ENJ40_05335</name>
</gene>
<evidence type="ECO:0000259" key="1">
    <source>
        <dbReference type="Pfam" id="PF00557"/>
    </source>
</evidence>
<protein>
    <submittedName>
        <fullName evidence="3">Aminopeptidase P family protein</fullName>
    </submittedName>
</protein>
<evidence type="ECO:0000259" key="2">
    <source>
        <dbReference type="Pfam" id="PF01321"/>
    </source>
</evidence>
<dbReference type="InterPro" id="IPR029149">
    <property type="entry name" value="Creatin/AminoP/Spt16_N"/>
</dbReference>
<keyword evidence="3" id="KW-0645">Protease</keyword>
<organism evidence="3">
    <name type="scientific">Thermosulfurimonas dismutans</name>
    <dbReference type="NCBI Taxonomy" id="999894"/>
    <lineage>
        <taxon>Bacteria</taxon>
        <taxon>Pseudomonadati</taxon>
        <taxon>Thermodesulfobacteriota</taxon>
        <taxon>Thermodesulfobacteria</taxon>
        <taxon>Thermodesulfobacteriales</taxon>
        <taxon>Thermodesulfobacteriaceae</taxon>
        <taxon>Thermosulfurimonas</taxon>
    </lineage>
</organism>
<dbReference type="InterPro" id="IPR036005">
    <property type="entry name" value="Creatinase/aminopeptidase-like"/>
</dbReference>
<dbReference type="InterPro" id="IPR000587">
    <property type="entry name" value="Creatinase_N"/>
</dbReference>